<organism evidence="2 3">
    <name type="scientific">Streptomyces albireticuli</name>
    <dbReference type="NCBI Taxonomy" id="1940"/>
    <lineage>
        <taxon>Bacteria</taxon>
        <taxon>Bacillati</taxon>
        <taxon>Actinomycetota</taxon>
        <taxon>Actinomycetes</taxon>
        <taxon>Kitasatosporales</taxon>
        <taxon>Streptomycetaceae</taxon>
        <taxon>Streptomyces</taxon>
    </lineage>
</organism>
<dbReference type="CDD" id="cd00719">
    <property type="entry name" value="GIY-YIG_SF"/>
    <property type="match status" value="1"/>
</dbReference>
<sequence>MSIQTGAGRTALYRLYGADKRLLYVGISHDPESRFKRHRRKKPWWHEVDGISIHWYDARHKAGVAEANAIATENPRYNVQGTAAYREQVRATSMAISPEKIRNRGVGLRARTLQMRTLRDLLEQGVPEAEAREQAKLARERYVEAHRMP</sequence>
<evidence type="ECO:0000259" key="1">
    <source>
        <dbReference type="SMART" id="SM00465"/>
    </source>
</evidence>
<dbReference type="InterPro" id="IPR000305">
    <property type="entry name" value="GIY-YIG_endonuc"/>
</dbReference>
<dbReference type="Proteomes" id="UP000218944">
    <property type="component" value="Unassembled WGS sequence"/>
</dbReference>
<name>A0A2A2D544_9ACTN</name>
<gene>
    <name evidence="2" type="ORF">CK936_23525</name>
</gene>
<protein>
    <recommendedName>
        <fullName evidence="1">GIY-YIG domain-containing protein</fullName>
    </recommendedName>
</protein>
<dbReference type="EMBL" id="NSJV01000446">
    <property type="protein sequence ID" value="PAU46566.1"/>
    <property type="molecule type" value="Genomic_DNA"/>
</dbReference>
<dbReference type="RefSeq" id="WP_095582962.1">
    <property type="nucleotide sequence ID" value="NZ_JAJQQS010000026.1"/>
</dbReference>
<dbReference type="SUPFAM" id="SSF82771">
    <property type="entry name" value="GIY-YIG endonuclease"/>
    <property type="match status" value="1"/>
</dbReference>
<dbReference type="Pfam" id="PF01541">
    <property type="entry name" value="GIY-YIG"/>
    <property type="match status" value="1"/>
</dbReference>
<evidence type="ECO:0000313" key="3">
    <source>
        <dbReference type="Proteomes" id="UP000218944"/>
    </source>
</evidence>
<evidence type="ECO:0000313" key="2">
    <source>
        <dbReference type="EMBL" id="PAU46566.1"/>
    </source>
</evidence>
<dbReference type="Gene3D" id="3.40.1440.10">
    <property type="entry name" value="GIY-YIG endonuclease"/>
    <property type="match status" value="1"/>
</dbReference>
<dbReference type="AlphaFoldDB" id="A0A2A2D544"/>
<dbReference type="SMART" id="SM00465">
    <property type="entry name" value="GIYc"/>
    <property type="match status" value="1"/>
</dbReference>
<dbReference type="InterPro" id="IPR035901">
    <property type="entry name" value="GIY-YIG_endonuc_sf"/>
</dbReference>
<keyword evidence="3" id="KW-1185">Reference proteome</keyword>
<comment type="caution">
    <text evidence="2">The sequence shown here is derived from an EMBL/GenBank/DDBJ whole genome shotgun (WGS) entry which is preliminary data.</text>
</comment>
<proteinExistence type="predicted"/>
<reference evidence="2 3" key="1">
    <citation type="submission" date="2017-08" db="EMBL/GenBank/DDBJ databases">
        <title>Genome sequence of Streptomyces albireticuli NRRL B-1670.</title>
        <authorList>
            <person name="Graham D.E."/>
            <person name="Mahan K.M."/>
            <person name="Klingeman D.M."/>
            <person name="Hettich R.L."/>
            <person name="Parry R.J."/>
            <person name="Spain J.C."/>
        </authorList>
    </citation>
    <scope>NUCLEOTIDE SEQUENCE [LARGE SCALE GENOMIC DNA]</scope>
    <source>
        <strain evidence="2 3">NRRL B-1670</strain>
    </source>
</reference>
<accession>A0A2A2D544</accession>
<feature type="domain" description="GIY-YIG" evidence="1">
    <location>
        <begin position="9"/>
        <end position="83"/>
    </location>
</feature>